<reference evidence="1 2" key="1">
    <citation type="submission" date="2014-04" db="EMBL/GenBank/DDBJ databases">
        <authorList>
            <consortium name="DOE Joint Genome Institute"/>
            <person name="Kuo A."/>
            <person name="Kohler A."/>
            <person name="Costa M.D."/>
            <person name="Nagy L.G."/>
            <person name="Floudas D."/>
            <person name="Copeland A."/>
            <person name="Barry K.W."/>
            <person name="Cichocki N."/>
            <person name="Veneault-Fourrey C."/>
            <person name="LaButti K."/>
            <person name="Lindquist E.A."/>
            <person name="Lipzen A."/>
            <person name="Lundell T."/>
            <person name="Morin E."/>
            <person name="Murat C."/>
            <person name="Sun H."/>
            <person name="Tunlid A."/>
            <person name="Henrissat B."/>
            <person name="Grigoriev I.V."/>
            <person name="Hibbett D.S."/>
            <person name="Martin F."/>
            <person name="Nordberg H.P."/>
            <person name="Cantor M.N."/>
            <person name="Hua S.X."/>
        </authorList>
    </citation>
    <scope>NUCLEOTIDE SEQUENCE [LARGE SCALE GENOMIC DNA]</scope>
    <source>
        <strain evidence="1 2">Marx 270</strain>
    </source>
</reference>
<name>A0A0C3K2Y3_PISTI</name>
<evidence type="ECO:0000313" key="1">
    <source>
        <dbReference type="EMBL" id="KIO03842.1"/>
    </source>
</evidence>
<accession>A0A0C3K2Y3</accession>
<dbReference type="OrthoDB" id="3268967at2759"/>
<dbReference type="AlphaFoldDB" id="A0A0C3K2Y3"/>
<dbReference type="Proteomes" id="UP000054217">
    <property type="component" value="Unassembled WGS sequence"/>
</dbReference>
<evidence type="ECO:0000313" key="2">
    <source>
        <dbReference type="Proteomes" id="UP000054217"/>
    </source>
</evidence>
<keyword evidence="2" id="KW-1185">Reference proteome</keyword>
<feature type="non-terminal residue" evidence="1">
    <location>
        <position position="106"/>
    </location>
</feature>
<gene>
    <name evidence="1" type="ORF">M404DRAFT_62000</name>
</gene>
<dbReference type="STRING" id="870435.A0A0C3K2Y3"/>
<dbReference type="HOGENOM" id="CLU_142395_0_0_1"/>
<organism evidence="1 2">
    <name type="scientific">Pisolithus tinctorius Marx 270</name>
    <dbReference type="NCBI Taxonomy" id="870435"/>
    <lineage>
        <taxon>Eukaryota</taxon>
        <taxon>Fungi</taxon>
        <taxon>Dikarya</taxon>
        <taxon>Basidiomycota</taxon>
        <taxon>Agaricomycotina</taxon>
        <taxon>Agaricomycetes</taxon>
        <taxon>Agaricomycetidae</taxon>
        <taxon>Boletales</taxon>
        <taxon>Sclerodermatineae</taxon>
        <taxon>Pisolithaceae</taxon>
        <taxon>Pisolithus</taxon>
    </lineage>
</organism>
<dbReference type="EMBL" id="KN831974">
    <property type="protein sequence ID" value="KIO03842.1"/>
    <property type="molecule type" value="Genomic_DNA"/>
</dbReference>
<sequence length="106" mass="11820">MNTVSNSTGFSPFQLHLGRSPRLLPPISTLDAETTEHADAAAFLARLEMDVLEARDNLLAAKAAQAHVANRRRVPDPRFSVGDKVWLSTKHRRREYLTNGTNRVAK</sequence>
<protein>
    <submittedName>
        <fullName evidence="1">Uncharacterized protein</fullName>
    </submittedName>
</protein>
<reference evidence="2" key="2">
    <citation type="submission" date="2015-01" db="EMBL/GenBank/DDBJ databases">
        <title>Evolutionary Origins and Diversification of the Mycorrhizal Mutualists.</title>
        <authorList>
            <consortium name="DOE Joint Genome Institute"/>
            <consortium name="Mycorrhizal Genomics Consortium"/>
            <person name="Kohler A."/>
            <person name="Kuo A."/>
            <person name="Nagy L.G."/>
            <person name="Floudas D."/>
            <person name="Copeland A."/>
            <person name="Barry K.W."/>
            <person name="Cichocki N."/>
            <person name="Veneault-Fourrey C."/>
            <person name="LaButti K."/>
            <person name="Lindquist E.A."/>
            <person name="Lipzen A."/>
            <person name="Lundell T."/>
            <person name="Morin E."/>
            <person name="Murat C."/>
            <person name="Riley R."/>
            <person name="Ohm R."/>
            <person name="Sun H."/>
            <person name="Tunlid A."/>
            <person name="Henrissat B."/>
            <person name="Grigoriev I.V."/>
            <person name="Hibbett D.S."/>
            <person name="Martin F."/>
        </authorList>
    </citation>
    <scope>NUCLEOTIDE SEQUENCE [LARGE SCALE GENOMIC DNA]</scope>
    <source>
        <strain evidence="2">Marx 270</strain>
    </source>
</reference>
<proteinExistence type="predicted"/>
<dbReference type="InParanoid" id="A0A0C3K2Y3"/>